<dbReference type="InterPro" id="IPR019650">
    <property type="entry name" value="DUF2513"/>
</dbReference>
<protein>
    <submittedName>
        <fullName evidence="1">Multiple antibiotic resistance protein MarR/DNA family protein, HTH motif.67A</fullName>
    </submittedName>
</protein>
<sequence>MKFSPDCARNIMLAVEALEPDKTLTIPKLAEMYPDYSEDVINYNCLKLFEARFVVGVTVDVPLKTLPQVSRLYSLTFEGHQALEDMRPTSVWKQAKKAAEDLGSLSLHALAEIAANIVSASISSRFNQ</sequence>
<dbReference type="Pfam" id="PF10711">
    <property type="entry name" value="DUF2513"/>
    <property type="match status" value="1"/>
</dbReference>
<organism evidence="1">
    <name type="scientific">Siphoviridae sp. ctmP938</name>
    <dbReference type="NCBI Taxonomy" id="2827933"/>
    <lineage>
        <taxon>Viruses</taxon>
        <taxon>Duplodnaviria</taxon>
        <taxon>Heunggongvirae</taxon>
        <taxon>Uroviricota</taxon>
        <taxon>Caudoviricetes</taxon>
    </lineage>
</organism>
<name>A0A8S5S461_9CAUD</name>
<dbReference type="EMBL" id="BK032519">
    <property type="protein sequence ID" value="DAF45813.1"/>
    <property type="molecule type" value="Genomic_DNA"/>
</dbReference>
<reference evidence="1" key="1">
    <citation type="journal article" date="2021" name="Proc. Natl. Acad. Sci. U.S.A.">
        <title>A Catalog of Tens of Thousands of Viruses from Human Metagenomes Reveals Hidden Associations with Chronic Diseases.</title>
        <authorList>
            <person name="Tisza M.J."/>
            <person name="Buck C.B."/>
        </authorList>
    </citation>
    <scope>NUCLEOTIDE SEQUENCE</scope>
    <source>
        <strain evidence="1">CtmP938</strain>
    </source>
</reference>
<proteinExistence type="predicted"/>
<evidence type="ECO:0000313" key="1">
    <source>
        <dbReference type="EMBL" id="DAF45813.1"/>
    </source>
</evidence>
<accession>A0A8S5S461</accession>